<gene>
    <name evidence="1" type="ORF">DesU5LDRAFT_1193</name>
</gene>
<dbReference type="STRING" id="596152.DesU5LDRAFT_1193"/>
<dbReference type="eggNOG" id="ENOG5033SH5">
    <property type="taxonomic scope" value="Bacteria"/>
</dbReference>
<sequence length="607" mass="69452">MKENPATTARGAWEKITNAGGLELDGRDKDFQEKLRSRLWPEAANLDEALEVVTTDRFVSAFFEVLAPYVSMFRAILDFFERAGVREGRKQWRIEIGDVPLGLEHFVDFLTTFDALEYEVEVPALDRFGRWIINRAAEDLPDFYYPSPLDDKPPKKTDRPDVDDWLAGFRENEAYTPFPQSLRPEAVRPELRDAAAVALAVSEIIQTHWPNREALMHYRHSEAFRADYSREASDGYSPPAIAQDETDYWLWTAICRLAYSFSLDADNQTIFHKRLEEAFRKYPRRKIGIRADLPALEKILSLPLWQKRHELYAVWIATEIANALEGHDYTLHHEDGRIVFAFHETLAATVHSSRPPVKLYAERRVELDNPCPGSDQKHAQPDYSLWRGENDPETCGLVVEVKHYKRDAPERFHKVLVNYARAHPRAQVVLVGHGPMRDSYGEPDYDVRDRCHAIGDLTPENLEHRAALRKFVRDYVGEPVLRKKTSDGPTRRMVAIDISPSMSYALDAGEFPLLIDSFIREGIREFALVDTTIRHWCDMETILREICAAPRSGSTDLSTPLRELLQSHDVFLITDADGLSGLTGFTIEEQASRRLGGMEVKIVSVSF</sequence>
<dbReference type="HOGENOM" id="CLU_419591_0_0_7"/>
<dbReference type="OrthoDB" id="8362946at2"/>
<accession>I2PZD7</accession>
<dbReference type="EMBL" id="JH600068">
    <property type="protein sequence ID" value="EIG52893.1"/>
    <property type="molecule type" value="Genomic_DNA"/>
</dbReference>
<reference evidence="1" key="1">
    <citation type="submission" date="2011-11" db="EMBL/GenBank/DDBJ databases">
        <title>Improved High-Quality Draft sequence of Desulfovibrio sp. U5L.</title>
        <authorList>
            <consortium name="US DOE Joint Genome Institute"/>
            <person name="Lucas S."/>
            <person name="Han J."/>
            <person name="Lapidus A."/>
            <person name="Cheng J.-F."/>
            <person name="Goodwin L."/>
            <person name="Pitluck S."/>
            <person name="Peters L."/>
            <person name="Ovchinnikova G."/>
            <person name="Held B."/>
            <person name="Detter J.C."/>
            <person name="Han C."/>
            <person name="Tapia R."/>
            <person name="Land M."/>
            <person name="Hauser L."/>
            <person name="Kyrpides N."/>
            <person name="Ivanova N."/>
            <person name="Pagani I."/>
            <person name="Gabster J."/>
            <person name="Walker C."/>
            <person name="Stolyar S."/>
            <person name="Stahl D."/>
            <person name="Arkin A."/>
            <person name="Dehal P."/>
            <person name="Hazen T."/>
            <person name="Woyke T."/>
        </authorList>
    </citation>
    <scope>NUCLEOTIDE SEQUENCE [LARGE SCALE GENOMIC DNA]</scope>
    <source>
        <strain evidence="1">U5L</strain>
    </source>
</reference>
<proteinExistence type="predicted"/>
<dbReference type="AlphaFoldDB" id="I2PZD7"/>
<name>I2PZD7_9BACT</name>
<protein>
    <submittedName>
        <fullName evidence="1">Uncharacterized protein</fullName>
    </submittedName>
</protein>
<evidence type="ECO:0000313" key="1">
    <source>
        <dbReference type="EMBL" id="EIG52893.1"/>
    </source>
</evidence>
<organism evidence="1">
    <name type="scientific">Desulfovibrio sp. U5L</name>
    <dbReference type="NCBI Taxonomy" id="596152"/>
    <lineage>
        <taxon>Bacteria</taxon>
        <taxon>Pseudomonadati</taxon>
        <taxon>Thermodesulfobacteriota</taxon>
        <taxon>Desulfovibrionia</taxon>
        <taxon>Desulfovibrionales</taxon>
        <taxon>Desulfovibrionaceae</taxon>
        <taxon>Desulfovibrio</taxon>
    </lineage>
</organism>